<dbReference type="Proteomes" id="UP001157974">
    <property type="component" value="Unassembled WGS sequence"/>
</dbReference>
<evidence type="ECO:0000313" key="2">
    <source>
        <dbReference type="Proteomes" id="UP001157974"/>
    </source>
</evidence>
<dbReference type="EMBL" id="JAMWBK010000008">
    <property type="protein sequence ID" value="KAJ8902636.1"/>
    <property type="molecule type" value="Genomic_DNA"/>
</dbReference>
<dbReference type="InterPro" id="IPR021717">
    <property type="entry name" value="Nucleoporin_Nup160"/>
</dbReference>
<dbReference type="PANTHER" id="PTHR21286:SF0">
    <property type="entry name" value="NUCLEAR PORE COMPLEX PROTEIN NUP160"/>
    <property type="match status" value="1"/>
</dbReference>
<dbReference type="AlphaFoldDB" id="A0AAV8UPY3"/>
<reference evidence="1 2" key="1">
    <citation type="journal article" date="2023" name="Nat. Commun.">
        <title>Origin of minicircular mitochondrial genomes in red algae.</title>
        <authorList>
            <person name="Lee Y."/>
            <person name="Cho C.H."/>
            <person name="Lee Y.M."/>
            <person name="Park S.I."/>
            <person name="Yang J.H."/>
            <person name="West J.A."/>
            <person name="Bhattacharya D."/>
            <person name="Yoon H.S."/>
        </authorList>
    </citation>
    <scope>NUCLEOTIDE SEQUENCE [LARGE SCALE GENOMIC DNA]</scope>
    <source>
        <strain evidence="1 2">CCMP1338</strain>
        <tissue evidence="1">Whole cell</tissue>
    </source>
</reference>
<comment type="caution">
    <text evidence="1">The sequence shown here is derived from an EMBL/GenBank/DDBJ whole genome shotgun (WGS) entry which is preliminary data.</text>
</comment>
<name>A0AAV8UPY3_9RHOD</name>
<evidence type="ECO:0000313" key="1">
    <source>
        <dbReference type="EMBL" id="KAJ8902636.1"/>
    </source>
</evidence>
<organism evidence="1 2">
    <name type="scientific">Rhodosorus marinus</name>
    <dbReference type="NCBI Taxonomy" id="101924"/>
    <lineage>
        <taxon>Eukaryota</taxon>
        <taxon>Rhodophyta</taxon>
        <taxon>Stylonematophyceae</taxon>
        <taxon>Stylonematales</taxon>
        <taxon>Stylonemataceae</taxon>
        <taxon>Rhodosorus</taxon>
    </lineage>
</organism>
<proteinExistence type="predicted"/>
<keyword evidence="2" id="KW-1185">Reference proteome</keyword>
<dbReference type="GO" id="GO:0005643">
    <property type="term" value="C:nuclear pore"/>
    <property type="evidence" value="ECO:0007669"/>
    <property type="project" value="UniProtKB-ARBA"/>
</dbReference>
<protein>
    <submittedName>
        <fullName evidence="1">Uncharacterized protein</fullName>
    </submittedName>
</protein>
<gene>
    <name evidence="1" type="ORF">NDN08_005956</name>
</gene>
<accession>A0AAV8UPY3</accession>
<sequence length="1182" mass="127572">MDLRESLFVAFPRSYNAYMLGDGCGGGSTEDWATSFVLDTSRMLTVRCNSESITLGIDETVEPLHLLLPSGVSGRPDIVLRPQSLIVAVPCGKSVIKVAIQVPEISISEVKTIEYSSLESEIDIIADGGSFAATATGGIFVLDERGRSEEIFSKGKAQNSSSGGGFLRGKFFGAEKKSKPDRVVLAKLAEDSQTKTVLFVTSSGSVLAWHLSGPGASPVYLRHNLRSELSTSRRSEAAALDGSTFVLGLCIDQADSSQTSAAVVSCNGPSIRVQEKVINSEMLTGTDTIAGVAKLSSTEARIVYSDGSLQRVSTMDTEAREEEVWSLTDDLSEEGCWRKTDPLVASVEDVLFSPGRFTDAAIAKAIQVPLEASVSRRDLTVLVKEFIKEQEMKDPGRDKNDIVAQVIRRATRATVATEARIIGAGTAPQGMSSIIRGLGVSVVRPCLPQERAYLLAGRSGGIAEMRAVDESSSIARGAWAWMLAGVSALQVVSCGDQEGSSAIPILRRPSDANMDLGLASIAARYVQENLERQGEDISEWSFESCLQEICSTMIPAPLLLRFLVAIQEYGTLAEAAARTAERLPASSHFAAGISALSDYSLRYNPKSLAEPETRHKADTEADEILNMFLDGASALPEQPRESEDIQTIEKLVGLSDILGNDKENLEFWYRERVVRMLESVRAIKAAATAAVDAMQYASTRRNYGVMRSVVFQRFLDIGDVEKALAAVLYPPFRPRKEDTREHFKDFWTEDEADEALSLRDMIGSIANAVLSAGKLEWFASCALPETVSSAVKVALLRMARSSDVIAMLGSGKSPYEDVMAWDMVRGDTAGVAASAYEWARRLLEERVHGTKLDLWTQGRASALSSALGALKLLHPGQQIIPTTVTKGAVLLTSNPAEITSTLTLDESDVMMEHEQVTLESLALHELLDAVGDSKVPVVGPEHLERLSLLANAQAVIIARDGTDGAEPPLQENIEAVEYAIARLCLYRTMIPFSPFQRGEAGLAPFEQKSTTIDVRSFVQISEQVEPATRLAIAWANAGINENLTVQVTRASASTAVILDKWNLLDSTLNLLRDWPKATRNYSFIALEGVLAASGGALSPPQWLIDQAAGKGNLAQVVPLLLRYGCNQEACNVLMATVHSSDYECFGYNAADALLAQLQTVGDSASLDTLQAAIKERVSPAPT</sequence>
<dbReference type="GO" id="GO:0017056">
    <property type="term" value="F:structural constituent of nuclear pore"/>
    <property type="evidence" value="ECO:0007669"/>
    <property type="project" value="TreeGrafter"/>
</dbReference>
<dbReference type="PANTHER" id="PTHR21286">
    <property type="entry name" value="NUCLEAR PORE COMPLEX PROTEIN NUP160"/>
    <property type="match status" value="1"/>
</dbReference>